<dbReference type="PROSITE" id="PS51477">
    <property type="entry name" value="PAH"/>
    <property type="match status" value="1"/>
</dbReference>
<accession>A0A2H3EP32</accession>
<dbReference type="Pfam" id="PF16879">
    <property type="entry name" value="Sin3a_C"/>
    <property type="match status" value="1"/>
</dbReference>
<evidence type="ECO:0000313" key="8">
    <source>
        <dbReference type="Proteomes" id="UP000217790"/>
    </source>
</evidence>
<dbReference type="InParanoid" id="A0A2H3EP32"/>
<dbReference type="GO" id="GO:0000122">
    <property type="term" value="P:negative regulation of transcription by RNA polymerase II"/>
    <property type="evidence" value="ECO:0007669"/>
    <property type="project" value="TreeGrafter"/>
</dbReference>
<keyword evidence="2" id="KW-0678">Repressor</keyword>
<reference evidence="8" key="1">
    <citation type="journal article" date="2017" name="Nat. Ecol. Evol.">
        <title>Genome expansion and lineage-specific genetic innovations in the forest pathogenic fungi Armillaria.</title>
        <authorList>
            <person name="Sipos G."/>
            <person name="Prasanna A.N."/>
            <person name="Walter M.C."/>
            <person name="O'Connor E."/>
            <person name="Balint B."/>
            <person name="Krizsan K."/>
            <person name="Kiss B."/>
            <person name="Hess J."/>
            <person name="Varga T."/>
            <person name="Slot J."/>
            <person name="Riley R."/>
            <person name="Boka B."/>
            <person name="Rigling D."/>
            <person name="Barry K."/>
            <person name="Lee J."/>
            <person name="Mihaltcheva S."/>
            <person name="LaButti K."/>
            <person name="Lipzen A."/>
            <person name="Waldron R."/>
            <person name="Moloney N.M."/>
            <person name="Sperisen C."/>
            <person name="Kredics L."/>
            <person name="Vagvoelgyi C."/>
            <person name="Patrignani A."/>
            <person name="Fitzpatrick D."/>
            <person name="Nagy I."/>
            <person name="Doyle S."/>
            <person name="Anderson J.B."/>
            <person name="Grigoriev I.V."/>
            <person name="Gueldener U."/>
            <person name="Muensterkoetter M."/>
            <person name="Nagy L.G."/>
        </authorList>
    </citation>
    <scope>NUCLEOTIDE SEQUENCE [LARGE SCALE GENOMIC DNA]</scope>
    <source>
        <strain evidence="8">Ar21-2</strain>
    </source>
</reference>
<evidence type="ECO:0000259" key="6">
    <source>
        <dbReference type="SMART" id="SM00761"/>
    </source>
</evidence>
<dbReference type="OrthoDB" id="10265969at2759"/>
<feature type="compositionally biased region" description="Basic residues" evidence="5">
    <location>
        <begin position="296"/>
        <end position="305"/>
    </location>
</feature>
<dbReference type="AlphaFoldDB" id="A0A2H3EP32"/>
<feature type="region of interest" description="Disordered" evidence="5">
    <location>
        <begin position="431"/>
        <end position="459"/>
    </location>
</feature>
<evidence type="ECO:0000256" key="2">
    <source>
        <dbReference type="ARBA" id="ARBA00022491"/>
    </source>
</evidence>
<dbReference type="Pfam" id="PF08295">
    <property type="entry name" value="Sin3_corepress"/>
    <property type="match status" value="1"/>
</dbReference>
<dbReference type="GO" id="GO:0003714">
    <property type="term" value="F:transcription corepressor activity"/>
    <property type="evidence" value="ECO:0007669"/>
    <property type="project" value="InterPro"/>
</dbReference>
<dbReference type="PANTHER" id="PTHR12346">
    <property type="entry name" value="SIN3B-RELATED"/>
    <property type="match status" value="1"/>
</dbReference>
<dbReference type="InterPro" id="IPR036600">
    <property type="entry name" value="PAH_sf"/>
</dbReference>
<dbReference type="OMA" id="KEIWPFI"/>
<keyword evidence="3 4" id="KW-0539">Nucleus</keyword>
<dbReference type="Proteomes" id="UP000217790">
    <property type="component" value="Unassembled WGS sequence"/>
</dbReference>
<protein>
    <recommendedName>
        <fullName evidence="6">Histone deacetylase interacting domain-containing protein</fullName>
    </recommendedName>
</protein>
<feature type="compositionally biased region" description="Low complexity" evidence="5">
    <location>
        <begin position="806"/>
        <end position="824"/>
    </location>
</feature>
<feature type="compositionally biased region" description="Pro residues" evidence="5">
    <location>
        <begin position="42"/>
        <end position="61"/>
    </location>
</feature>
<dbReference type="FunCoup" id="A0A2H3EP32">
    <property type="interactions" value="745"/>
</dbReference>
<dbReference type="Gene3D" id="1.20.1160.11">
    <property type="entry name" value="Paired amphipathic helix"/>
    <property type="match status" value="3"/>
</dbReference>
<evidence type="ECO:0000256" key="1">
    <source>
        <dbReference type="ARBA" id="ARBA00004123"/>
    </source>
</evidence>
<dbReference type="SUPFAM" id="SSF47762">
    <property type="entry name" value="PAH2 domain"/>
    <property type="match status" value="3"/>
</dbReference>
<feature type="region of interest" description="Disordered" evidence="5">
    <location>
        <begin position="1"/>
        <end position="114"/>
    </location>
</feature>
<feature type="compositionally biased region" description="Pro residues" evidence="5">
    <location>
        <begin position="1"/>
        <end position="15"/>
    </location>
</feature>
<feature type="compositionally biased region" description="Pro residues" evidence="5">
    <location>
        <begin position="90"/>
        <end position="104"/>
    </location>
</feature>
<evidence type="ECO:0000313" key="7">
    <source>
        <dbReference type="EMBL" id="PBL00707.1"/>
    </source>
</evidence>
<feature type="region of interest" description="Disordered" evidence="5">
    <location>
        <begin position="799"/>
        <end position="835"/>
    </location>
</feature>
<evidence type="ECO:0000256" key="5">
    <source>
        <dbReference type="SAM" id="MobiDB-lite"/>
    </source>
</evidence>
<feature type="compositionally biased region" description="Polar residues" evidence="5">
    <location>
        <begin position="240"/>
        <end position="262"/>
    </location>
</feature>
<dbReference type="GO" id="GO:0070822">
    <property type="term" value="C:Sin3-type complex"/>
    <property type="evidence" value="ECO:0007669"/>
    <property type="project" value="TreeGrafter"/>
</dbReference>
<sequence>MDAPTDPPLKAPFPQRPGSRIGDMDVDIKPIAGPSSSSVAPRPTPPLPHPGQTDSPPPKPNIPAHAIGEEISLPSRVTPGPKVKSGTPKPVTPTPRPGEAPAGPPSELKTPEAGRPLNVTDALSYLDAVKVQFQDKPEVYNRFLDIMKDFKSQVIDTPGVIQRVSRLFHGNPTLIGGFNTFLPVGYRIDVSADPLDPNTITVYSQVRVLFKDAPDLLVEFKAFLPEVVPPQNGMVIVPQPSGSQTMSASQTWNTPDASSSSPDKAVKKSGQPLKRKKRVAEKDTTPVPPTKIAPTRAKKPKHHHKDTGSPSFSPYMGPSSPQPTHAHSHVHPPNSQLPPPPVPHSHPMQPPISTHPISMSSAPGSADRLLFFDRAKKALESREIYEEFLKLLKVFSNEIIDVKTLIDRSRAFLGDGDLMAEFKELVGWDPRQENVENGPPGSIRTGPPEALSALPVDDGEGPSYRKLPDSEVRLACSGRDELCRSVLNDEWVSHPTWASEEAGFLTHKKNSFEEALHKSEEERHEYHVQLQALTATIAVLEPLCARIEDMTSEERSTFRLKPNLGGSGRCLYERIIKKIYGRDNGMEIMRALQENPGVAVPVVLTRLKLKDEEWRRAQREWSRTWREVDSKNFYKSLDHQGISFKANDKKNITAKHFVADIEAIKAQQIAAGSQDQNPSFAAGSVGPQLEYSFEDTVVLHDSLKMIFSFLDRSQGQYSQPERRSVEKFLRTFVPVLCMYPLAEFNDACGPPDGILDDAHEHGDGSRGGRRSTGSAYSVYSNGIVAEDLRKKLLRTVQERTPRGSMSAVGSRAPSPPSGRRSPSVRQDEQISRAPPEDIWIRETAASGLASDHIVNGGESDRPFFANTTFYTLMRLLQLLYSRLLMCKEVGQQLIADKHAQLKANPVAVQLGLDDPNGPATLLTQTQDVLNAREDANVAYMYLLDACDKVFSGELDQITFEEHMRWFFGKKAYHLFTMDKLITALVKQVQTIIGDVKCQELWSLLQSAQHTNSITNQDVIRYRREAERHVGQDDHLYRIQWVRGTKMIRVQLMSAEDPSVEGGKDAVSRWREYVNTYVMRHPTEWIPMEKETSNRVFLARSIRHSAHGTAVSGEGLMSVRISVPTYKIVYEGGSEEALFACSTSSSLIERARVREEERRKSPWLQ</sequence>
<dbReference type="EMBL" id="KZ293646">
    <property type="protein sequence ID" value="PBL00707.1"/>
    <property type="molecule type" value="Genomic_DNA"/>
</dbReference>
<feature type="compositionally biased region" description="Basic and acidic residues" evidence="5">
    <location>
        <begin position="825"/>
        <end position="835"/>
    </location>
</feature>
<dbReference type="STRING" id="47427.A0A2H3EP32"/>
<proteinExistence type="predicted"/>
<dbReference type="InterPro" id="IPR031693">
    <property type="entry name" value="Sin3_C"/>
</dbReference>
<feature type="domain" description="Histone deacetylase interacting" evidence="6">
    <location>
        <begin position="456"/>
        <end position="557"/>
    </location>
</feature>
<evidence type="ECO:0000256" key="3">
    <source>
        <dbReference type="ARBA" id="ARBA00023242"/>
    </source>
</evidence>
<name>A0A2H3EP32_ARMGA</name>
<evidence type="ECO:0000256" key="4">
    <source>
        <dbReference type="PROSITE-ProRule" id="PRU00810"/>
    </source>
</evidence>
<gene>
    <name evidence="7" type="ORF">ARMGADRAFT_1006840</name>
</gene>
<feature type="region of interest" description="Disordered" evidence="5">
    <location>
        <begin position="235"/>
        <end position="361"/>
    </location>
</feature>
<organism evidence="7 8">
    <name type="scientific">Armillaria gallica</name>
    <name type="common">Bulbous honey fungus</name>
    <name type="synonym">Armillaria bulbosa</name>
    <dbReference type="NCBI Taxonomy" id="47427"/>
    <lineage>
        <taxon>Eukaryota</taxon>
        <taxon>Fungi</taxon>
        <taxon>Dikarya</taxon>
        <taxon>Basidiomycota</taxon>
        <taxon>Agaricomycotina</taxon>
        <taxon>Agaricomycetes</taxon>
        <taxon>Agaricomycetidae</taxon>
        <taxon>Agaricales</taxon>
        <taxon>Marasmiineae</taxon>
        <taxon>Physalacriaceae</taxon>
        <taxon>Armillaria</taxon>
    </lineage>
</organism>
<comment type="subcellular location">
    <subcellularLocation>
        <location evidence="1 4">Nucleus</location>
    </subcellularLocation>
</comment>
<feature type="compositionally biased region" description="Pro residues" evidence="5">
    <location>
        <begin position="335"/>
        <end position="350"/>
    </location>
</feature>
<keyword evidence="8" id="KW-1185">Reference proteome</keyword>
<dbReference type="InterPro" id="IPR013194">
    <property type="entry name" value="HDAC_interact_dom"/>
</dbReference>
<dbReference type="Pfam" id="PF02671">
    <property type="entry name" value="PAH"/>
    <property type="match status" value="3"/>
</dbReference>
<dbReference type="InterPro" id="IPR003822">
    <property type="entry name" value="PAH"/>
</dbReference>
<dbReference type="InterPro" id="IPR039774">
    <property type="entry name" value="Sin3-like"/>
</dbReference>
<dbReference type="SMART" id="SM00761">
    <property type="entry name" value="HDAC_interact"/>
    <property type="match status" value="1"/>
</dbReference>
<dbReference type="FunFam" id="1.20.1160.11:FF:000001">
    <property type="entry name" value="Paired amphipathic helix protein Sin3"/>
    <property type="match status" value="1"/>
</dbReference>
<dbReference type="PANTHER" id="PTHR12346:SF0">
    <property type="entry name" value="SIN3A, ISOFORM G"/>
    <property type="match status" value="1"/>
</dbReference>